<comment type="subcellular location">
    <subcellularLocation>
        <location evidence="2">Secreted</location>
    </subcellularLocation>
</comment>
<evidence type="ECO:0000313" key="19">
    <source>
        <dbReference type="EMBL" id="KAJ7763160.1"/>
    </source>
</evidence>
<evidence type="ECO:0000256" key="7">
    <source>
        <dbReference type="ARBA" id="ARBA00023002"/>
    </source>
</evidence>
<dbReference type="GO" id="GO:0030245">
    <property type="term" value="P:cellulose catabolic process"/>
    <property type="evidence" value="ECO:0007669"/>
    <property type="project" value="UniProtKB-KW"/>
</dbReference>
<evidence type="ECO:0000256" key="16">
    <source>
        <dbReference type="SAM" id="MobiDB-lite"/>
    </source>
</evidence>
<keyword evidence="10" id="KW-1015">Disulfide bond</keyword>
<evidence type="ECO:0000256" key="1">
    <source>
        <dbReference type="ARBA" id="ARBA00001973"/>
    </source>
</evidence>
<evidence type="ECO:0000256" key="15">
    <source>
        <dbReference type="ARBA" id="ARBA00047174"/>
    </source>
</evidence>
<evidence type="ECO:0000256" key="10">
    <source>
        <dbReference type="ARBA" id="ARBA00023157"/>
    </source>
</evidence>
<dbReference type="GO" id="GO:0005576">
    <property type="term" value="C:extracellular region"/>
    <property type="evidence" value="ECO:0007669"/>
    <property type="project" value="UniProtKB-SubCell"/>
</dbReference>
<feature type="compositionally biased region" description="Low complexity" evidence="16">
    <location>
        <begin position="257"/>
        <end position="284"/>
    </location>
</feature>
<evidence type="ECO:0000256" key="2">
    <source>
        <dbReference type="ARBA" id="ARBA00004613"/>
    </source>
</evidence>
<keyword evidence="12" id="KW-0624">Polysaccharide degradation</keyword>
<evidence type="ECO:0000256" key="6">
    <source>
        <dbReference type="ARBA" id="ARBA00023001"/>
    </source>
</evidence>
<dbReference type="PANTHER" id="PTHR33353">
    <property type="entry name" value="PUTATIVE (AFU_ORTHOLOGUE AFUA_1G12560)-RELATED"/>
    <property type="match status" value="1"/>
</dbReference>
<evidence type="ECO:0000256" key="12">
    <source>
        <dbReference type="ARBA" id="ARBA00023326"/>
    </source>
</evidence>
<feature type="chain" id="PRO_5042283385" description="lytic cellulose monooxygenase (C4-dehydrogenating)" evidence="17">
    <location>
        <begin position="21"/>
        <end position="325"/>
    </location>
</feature>
<dbReference type="GO" id="GO:0004497">
    <property type="term" value="F:monooxygenase activity"/>
    <property type="evidence" value="ECO:0007669"/>
    <property type="project" value="UniProtKB-KW"/>
</dbReference>
<evidence type="ECO:0000256" key="3">
    <source>
        <dbReference type="ARBA" id="ARBA00022525"/>
    </source>
</evidence>
<dbReference type="CDD" id="cd21175">
    <property type="entry name" value="LPMO_AA9"/>
    <property type="match status" value="1"/>
</dbReference>
<evidence type="ECO:0000313" key="20">
    <source>
        <dbReference type="Proteomes" id="UP001215280"/>
    </source>
</evidence>
<dbReference type="PANTHER" id="PTHR33353:SF10">
    <property type="entry name" value="ENDO-BETA-1,4-GLUCANASE D"/>
    <property type="match status" value="1"/>
</dbReference>
<dbReference type="InterPro" id="IPR049892">
    <property type="entry name" value="AA9"/>
</dbReference>
<dbReference type="Gene3D" id="2.70.50.70">
    <property type="match status" value="1"/>
</dbReference>
<keyword evidence="6" id="KW-0136">Cellulose degradation</keyword>
<feature type="signal peptide" evidence="17">
    <location>
        <begin position="1"/>
        <end position="20"/>
    </location>
</feature>
<comment type="cofactor">
    <cofactor evidence="1">
        <name>Cu(2+)</name>
        <dbReference type="ChEBI" id="CHEBI:29036"/>
    </cofactor>
</comment>
<proteinExistence type="inferred from homology"/>
<evidence type="ECO:0000256" key="11">
    <source>
        <dbReference type="ARBA" id="ARBA00023277"/>
    </source>
</evidence>
<comment type="caution">
    <text evidence="19">The sequence shown here is derived from an EMBL/GenBank/DDBJ whole genome shotgun (WGS) entry which is preliminary data.</text>
</comment>
<keyword evidence="20" id="KW-1185">Reference proteome</keyword>
<evidence type="ECO:0000256" key="14">
    <source>
        <dbReference type="ARBA" id="ARBA00045077"/>
    </source>
</evidence>
<reference evidence="19" key="1">
    <citation type="submission" date="2023-03" db="EMBL/GenBank/DDBJ databases">
        <title>Massive genome expansion in bonnet fungi (Mycena s.s.) driven by repeated elements and novel gene families across ecological guilds.</title>
        <authorList>
            <consortium name="Lawrence Berkeley National Laboratory"/>
            <person name="Harder C.B."/>
            <person name="Miyauchi S."/>
            <person name="Viragh M."/>
            <person name="Kuo A."/>
            <person name="Thoen E."/>
            <person name="Andreopoulos B."/>
            <person name="Lu D."/>
            <person name="Skrede I."/>
            <person name="Drula E."/>
            <person name="Henrissat B."/>
            <person name="Morin E."/>
            <person name="Kohler A."/>
            <person name="Barry K."/>
            <person name="LaButti K."/>
            <person name="Morin E."/>
            <person name="Salamov A."/>
            <person name="Lipzen A."/>
            <person name="Mereny Z."/>
            <person name="Hegedus B."/>
            <person name="Baldrian P."/>
            <person name="Stursova M."/>
            <person name="Weitz H."/>
            <person name="Taylor A."/>
            <person name="Grigoriev I.V."/>
            <person name="Nagy L.G."/>
            <person name="Martin F."/>
            <person name="Kauserud H."/>
        </authorList>
    </citation>
    <scope>NUCLEOTIDE SEQUENCE</scope>
    <source>
        <strain evidence="19">CBHHK188m</strain>
    </source>
</reference>
<comment type="catalytic activity">
    <reaction evidence="14">
        <text>[(1-&gt;4)-beta-D-glucosyl]n+m + reduced acceptor + O2 = 4-dehydro-beta-D-glucosyl-[(1-&gt;4)-beta-D-glucosyl]n-1 + [(1-&gt;4)-beta-D-glucosyl]m + acceptor + H2O.</text>
        <dbReference type="EC" id="1.14.99.56"/>
    </reaction>
</comment>
<feature type="domain" description="Auxiliary Activity family 9 catalytic" evidence="18">
    <location>
        <begin position="21"/>
        <end position="231"/>
    </location>
</feature>
<dbReference type="GO" id="GO:0046872">
    <property type="term" value="F:metal ion binding"/>
    <property type="evidence" value="ECO:0007669"/>
    <property type="project" value="UniProtKB-KW"/>
</dbReference>
<dbReference type="EMBL" id="JARJLG010000041">
    <property type="protein sequence ID" value="KAJ7763160.1"/>
    <property type="molecule type" value="Genomic_DNA"/>
</dbReference>
<dbReference type="InterPro" id="IPR005103">
    <property type="entry name" value="AA9_LPMO"/>
</dbReference>
<evidence type="ECO:0000256" key="4">
    <source>
        <dbReference type="ARBA" id="ARBA00022723"/>
    </source>
</evidence>
<dbReference type="AlphaFoldDB" id="A0AAD7JGA8"/>
<keyword evidence="4" id="KW-0479">Metal-binding</keyword>
<name>A0AAD7JGA8_9AGAR</name>
<dbReference type="Proteomes" id="UP001215280">
    <property type="component" value="Unassembled WGS sequence"/>
</dbReference>
<keyword evidence="5 17" id="KW-0732">Signal</keyword>
<keyword evidence="19" id="KW-0378">Hydrolase</keyword>
<gene>
    <name evidence="19" type="ORF">DFH07DRAFT_812951</name>
</gene>
<evidence type="ECO:0000256" key="17">
    <source>
        <dbReference type="SAM" id="SignalP"/>
    </source>
</evidence>
<dbReference type="EC" id="1.14.99.56" evidence="15"/>
<evidence type="ECO:0000256" key="9">
    <source>
        <dbReference type="ARBA" id="ARBA00023033"/>
    </source>
</evidence>
<keyword evidence="3" id="KW-0964">Secreted</keyword>
<accession>A0AAD7JGA8</accession>
<feature type="region of interest" description="Disordered" evidence="16">
    <location>
        <begin position="257"/>
        <end position="289"/>
    </location>
</feature>
<dbReference type="GO" id="GO:0016787">
    <property type="term" value="F:hydrolase activity"/>
    <property type="evidence" value="ECO:0007669"/>
    <property type="project" value="UniProtKB-KW"/>
</dbReference>
<sequence>MLRLSAISLLLLLSIPYVSAHGFVYKVGIATETYIGNIPNAEPTSSIVRQIDTVDPVKGANNSFLNCGQDAQLASNITEANPGDPMSFLWTGGDLSRWPHNIGPMLTYMTSCSSTDCTTFNSSQAKWFKIAQVGRIPGDSDGTWFQNNLYSQDGVPANVTLPANILPGAYLIRHEIIALHLATVLGGAEFYPSCSQILVTGSGTGAPTDDELVLLPGAYTDEDPGILVPDVFNTPPPPYTFPGPPIAAFVGVASSPAVSGSGSTPTPTVSASAPTSSSSSSTTGKTCKLKRVSNSTLTKREEVVPQRHLSRLVRGLAFALGGRTH</sequence>
<protein>
    <recommendedName>
        <fullName evidence="15">lytic cellulose monooxygenase (C4-dehydrogenating)</fullName>
        <ecNumber evidence="15">1.14.99.56</ecNumber>
    </recommendedName>
</protein>
<keyword evidence="8" id="KW-0186">Copper</keyword>
<evidence type="ECO:0000256" key="5">
    <source>
        <dbReference type="ARBA" id="ARBA00022729"/>
    </source>
</evidence>
<evidence type="ECO:0000259" key="18">
    <source>
        <dbReference type="Pfam" id="PF03443"/>
    </source>
</evidence>
<comment type="similarity">
    <text evidence="13">Belongs to the polysaccharide monooxygenase AA9 family.</text>
</comment>
<keyword evidence="7" id="KW-0560">Oxidoreductase</keyword>
<evidence type="ECO:0000256" key="8">
    <source>
        <dbReference type="ARBA" id="ARBA00023008"/>
    </source>
</evidence>
<keyword evidence="9" id="KW-0503">Monooxygenase</keyword>
<organism evidence="19 20">
    <name type="scientific">Mycena maculata</name>
    <dbReference type="NCBI Taxonomy" id="230809"/>
    <lineage>
        <taxon>Eukaryota</taxon>
        <taxon>Fungi</taxon>
        <taxon>Dikarya</taxon>
        <taxon>Basidiomycota</taxon>
        <taxon>Agaricomycotina</taxon>
        <taxon>Agaricomycetes</taxon>
        <taxon>Agaricomycetidae</taxon>
        <taxon>Agaricales</taxon>
        <taxon>Marasmiineae</taxon>
        <taxon>Mycenaceae</taxon>
        <taxon>Mycena</taxon>
    </lineage>
</organism>
<dbReference type="Pfam" id="PF03443">
    <property type="entry name" value="AA9"/>
    <property type="match status" value="1"/>
</dbReference>
<keyword evidence="11" id="KW-0119">Carbohydrate metabolism</keyword>
<evidence type="ECO:0000256" key="13">
    <source>
        <dbReference type="ARBA" id="ARBA00044502"/>
    </source>
</evidence>